<evidence type="ECO:0000313" key="1">
    <source>
        <dbReference type="EMBL" id="QDU41060.1"/>
    </source>
</evidence>
<sequence>MNVALLHYHLNPGGVTRVMANHLLALDLACPAGERIRVAILFDGQKQGWPDDVDAQLQNVDVTYLPVQELAYDVDDRPDPDALAAALTQAFADADFPAGETIIHAHNHALGKNASLPGALARLAEQGTPLLLQVHDFAEDFRPRNYGHLRAALGSEGLSVRLYPQGTQVHYAALNRRDQDALRTLGVAEDRLHFLPNPVPPLPERPPREEARAALERAFGIGADQPYVLYPVRGIRRKNLGEFVLLSQVLQRQQPDVFFGLTLAPLNPHERRFYDRWAEVVRQHNLPCHLETGGEGGLTFAQNLAAADRIVTTSVAEGFGMVYLEAWLADRLLVGRNLPEITADFDASGLKLDQLYDHLFVPIDWIGRDAYARALGEAWTTLCSVYGRPEPSREQLDAAVEGHLQGESIDFGDLNEAQQESVIERLAGDPAASDQLFELNPSLGSFTEEPKEIVAANREVVEREYALTPSGERLISIYSDVLGSERQARLTGPDDGDRLLELFLDGRRIRLIRD</sequence>
<dbReference type="Gene3D" id="3.40.50.2000">
    <property type="entry name" value="Glycogen Phosphorylase B"/>
    <property type="match status" value="2"/>
</dbReference>
<proteinExistence type="predicted"/>
<keyword evidence="2" id="KW-1185">Reference proteome</keyword>
<dbReference type="Proteomes" id="UP000320496">
    <property type="component" value="Chromosome"/>
</dbReference>
<dbReference type="KEGG" id="mri:Mal4_54250"/>
<evidence type="ECO:0000313" key="2">
    <source>
        <dbReference type="Proteomes" id="UP000320496"/>
    </source>
</evidence>
<dbReference type="OrthoDB" id="9764674at2"/>
<gene>
    <name evidence="1" type="ORF">Mal4_54250</name>
</gene>
<reference evidence="1 2" key="1">
    <citation type="submission" date="2019-02" db="EMBL/GenBank/DDBJ databases">
        <title>Deep-cultivation of Planctomycetes and their phenomic and genomic characterization uncovers novel biology.</title>
        <authorList>
            <person name="Wiegand S."/>
            <person name="Jogler M."/>
            <person name="Boedeker C."/>
            <person name="Pinto D."/>
            <person name="Vollmers J."/>
            <person name="Rivas-Marin E."/>
            <person name="Kohn T."/>
            <person name="Peeters S.H."/>
            <person name="Heuer A."/>
            <person name="Rast P."/>
            <person name="Oberbeckmann S."/>
            <person name="Bunk B."/>
            <person name="Jeske O."/>
            <person name="Meyerdierks A."/>
            <person name="Storesund J.E."/>
            <person name="Kallscheuer N."/>
            <person name="Luecker S."/>
            <person name="Lage O.M."/>
            <person name="Pohl T."/>
            <person name="Merkel B.J."/>
            <person name="Hornburger P."/>
            <person name="Mueller R.-W."/>
            <person name="Bruemmer F."/>
            <person name="Labrenz M."/>
            <person name="Spormann A.M."/>
            <person name="Op den Camp H."/>
            <person name="Overmann J."/>
            <person name="Amann R."/>
            <person name="Jetten M.S.M."/>
            <person name="Mascher T."/>
            <person name="Medema M.H."/>
            <person name="Devos D.P."/>
            <person name="Kaster A.-K."/>
            <person name="Ovreas L."/>
            <person name="Rohde M."/>
            <person name="Galperin M.Y."/>
            <person name="Jogler C."/>
        </authorList>
    </citation>
    <scope>NUCLEOTIDE SEQUENCE [LARGE SCALE GENOMIC DNA]</scope>
    <source>
        <strain evidence="1 2">Mal4</strain>
    </source>
</reference>
<name>A0A517ZEY8_9PLAN</name>
<dbReference type="SUPFAM" id="SSF53756">
    <property type="entry name" value="UDP-Glycosyltransferase/glycogen phosphorylase"/>
    <property type="match status" value="1"/>
</dbReference>
<dbReference type="RefSeq" id="WP_145372283.1">
    <property type="nucleotide sequence ID" value="NZ_CP036275.1"/>
</dbReference>
<protein>
    <recommendedName>
        <fullName evidence="3">Glycosyl transferases group 1</fullName>
    </recommendedName>
</protein>
<dbReference type="EMBL" id="CP036275">
    <property type="protein sequence ID" value="QDU41060.1"/>
    <property type="molecule type" value="Genomic_DNA"/>
</dbReference>
<evidence type="ECO:0008006" key="3">
    <source>
        <dbReference type="Google" id="ProtNLM"/>
    </source>
</evidence>
<organism evidence="1 2">
    <name type="scientific">Maioricimonas rarisocia</name>
    <dbReference type="NCBI Taxonomy" id="2528026"/>
    <lineage>
        <taxon>Bacteria</taxon>
        <taxon>Pseudomonadati</taxon>
        <taxon>Planctomycetota</taxon>
        <taxon>Planctomycetia</taxon>
        <taxon>Planctomycetales</taxon>
        <taxon>Planctomycetaceae</taxon>
        <taxon>Maioricimonas</taxon>
    </lineage>
</organism>
<accession>A0A517ZEY8</accession>
<dbReference type="AlphaFoldDB" id="A0A517ZEY8"/>